<evidence type="ECO:0000256" key="3">
    <source>
        <dbReference type="ARBA" id="ARBA00023002"/>
    </source>
</evidence>
<dbReference type="InterPro" id="IPR008927">
    <property type="entry name" value="6-PGluconate_DH-like_C_sf"/>
</dbReference>
<evidence type="ECO:0000313" key="7">
    <source>
        <dbReference type="EMBL" id="QIL02625.1"/>
    </source>
</evidence>
<comment type="subcellular location">
    <subcellularLocation>
        <location evidence="4">Cytoplasm</location>
    </subcellularLocation>
</comment>
<reference evidence="7 8" key="1">
    <citation type="submission" date="2020-03" db="EMBL/GenBank/DDBJ databases">
        <title>Sphingomonas sp. nov., isolated from fish.</title>
        <authorList>
            <person name="Hyun D.-W."/>
            <person name="Bae J.-W."/>
        </authorList>
    </citation>
    <scope>NUCLEOTIDE SEQUENCE [LARGE SCALE GENOMIC DNA]</scope>
    <source>
        <strain evidence="7 8">HDW15C</strain>
    </source>
</reference>
<protein>
    <recommendedName>
        <fullName evidence="4">Pyrroline-5-carboxylate reductase</fullName>
        <shortName evidence="4">P5C reductase</shortName>
        <shortName evidence="4">P5CR</shortName>
        <ecNumber evidence="4">1.5.1.2</ecNumber>
    </recommendedName>
    <alternativeName>
        <fullName evidence="4">PCA reductase</fullName>
    </alternativeName>
</protein>
<evidence type="ECO:0000259" key="6">
    <source>
        <dbReference type="Pfam" id="PF14748"/>
    </source>
</evidence>
<evidence type="ECO:0000256" key="4">
    <source>
        <dbReference type="HAMAP-Rule" id="MF_01925"/>
    </source>
</evidence>
<dbReference type="InterPro" id="IPR029036">
    <property type="entry name" value="P5CR_dimer"/>
</dbReference>
<feature type="domain" description="Pyrroline-5-carboxylate reductase catalytic N-terminal" evidence="5">
    <location>
        <begin position="10"/>
        <end position="94"/>
    </location>
</feature>
<keyword evidence="4" id="KW-0028">Amino-acid biosynthesis</keyword>
<keyword evidence="3 4" id="KW-0560">Oxidoreductase</keyword>
<dbReference type="PANTHER" id="PTHR11645">
    <property type="entry name" value="PYRROLINE-5-CARBOXYLATE REDUCTASE"/>
    <property type="match status" value="1"/>
</dbReference>
<dbReference type="GO" id="GO:0005737">
    <property type="term" value="C:cytoplasm"/>
    <property type="evidence" value="ECO:0007669"/>
    <property type="project" value="UniProtKB-SubCell"/>
</dbReference>
<dbReference type="KEGG" id="ssin:G7078_07370"/>
<dbReference type="Gene3D" id="1.10.3730.10">
    <property type="entry name" value="ProC C-terminal domain-like"/>
    <property type="match status" value="1"/>
</dbReference>
<dbReference type="InterPro" id="IPR036291">
    <property type="entry name" value="NAD(P)-bd_dom_sf"/>
</dbReference>
<dbReference type="InterPro" id="IPR028939">
    <property type="entry name" value="P5C_Rdtase_cat_N"/>
</dbReference>
<keyword evidence="2 4" id="KW-0521">NADP</keyword>
<evidence type="ECO:0000259" key="5">
    <source>
        <dbReference type="Pfam" id="PF03807"/>
    </source>
</evidence>
<dbReference type="Pfam" id="PF03807">
    <property type="entry name" value="F420_oxidored"/>
    <property type="match status" value="1"/>
</dbReference>
<dbReference type="PIRSF" id="PIRSF000193">
    <property type="entry name" value="Pyrrol-5-carb_rd"/>
    <property type="match status" value="1"/>
</dbReference>
<dbReference type="SUPFAM" id="SSF48179">
    <property type="entry name" value="6-phosphogluconate dehydrogenase C-terminal domain-like"/>
    <property type="match status" value="1"/>
</dbReference>
<dbReference type="GO" id="GO:0004735">
    <property type="term" value="F:pyrroline-5-carboxylate reductase activity"/>
    <property type="evidence" value="ECO:0007669"/>
    <property type="project" value="UniProtKB-UniRule"/>
</dbReference>
<dbReference type="EMBL" id="CP049871">
    <property type="protein sequence ID" value="QIL02625.1"/>
    <property type="molecule type" value="Genomic_DNA"/>
</dbReference>
<dbReference type="RefSeq" id="WP_166094566.1">
    <property type="nucleotide sequence ID" value="NZ_CP049871.1"/>
</dbReference>
<dbReference type="GO" id="GO:0055129">
    <property type="term" value="P:L-proline biosynthetic process"/>
    <property type="evidence" value="ECO:0007669"/>
    <property type="project" value="UniProtKB-UniRule"/>
</dbReference>
<comment type="catalytic activity">
    <reaction evidence="4">
        <text>L-proline + NADP(+) = (S)-1-pyrroline-5-carboxylate + NADPH + 2 H(+)</text>
        <dbReference type="Rhea" id="RHEA:14109"/>
        <dbReference type="ChEBI" id="CHEBI:15378"/>
        <dbReference type="ChEBI" id="CHEBI:17388"/>
        <dbReference type="ChEBI" id="CHEBI:57783"/>
        <dbReference type="ChEBI" id="CHEBI:58349"/>
        <dbReference type="ChEBI" id="CHEBI:60039"/>
        <dbReference type="EC" id="1.5.1.2"/>
    </reaction>
</comment>
<evidence type="ECO:0000256" key="1">
    <source>
        <dbReference type="ARBA" id="ARBA00005525"/>
    </source>
</evidence>
<keyword evidence="4" id="KW-0641">Proline biosynthesis</keyword>
<dbReference type="Gene3D" id="3.40.50.720">
    <property type="entry name" value="NAD(P)-binding Rossmann-like Domain"/>
    <property type="match status" value="1"/>
</dbReference>
<comment type="pathway">
    <text evidence="4">Amino-acid biosynthesis; L-proline biosynthesis; L-proline from L-glutamate 5-semialdehyde: step 1/1.</text>
</comment>
<comment type="function">
    <text evidence="4">Catalyzes the reduction of 1-pyrroline-5-carboxylate (PCA) to L-proline.</text>
</comment>
<dbReference type="Proteomes" id="UP000502502">
    <property type="component" value="Chromosome"/>
</dbReference>
<name>A0A6G7ZNW8_9SPHN</name>
<dbReference type="PANTHER" id="PTHR11645:SF0">
    <property type="entry name" value="PYRROLINE-5-CARBOXYLATE REDUCTASE 3"/>
    <property type="match status" value="1"/>
</dbReference>
<dbReference type="EC" id="1.5.1.2" evidence="4"/>
<proteinExistence type="inferred from homology"/>
<organism evidence="7 8">
    <name type="scientific">Sphingomonas sinipercae</name>
    <dbReference type="NCBI Taxonomy" id="2714944"/>
    <lineage>
        <taxon>Bacteria</taxon>
        <taxon>Pseudomonadati</taxon>
        <taxon>Pseudomonadota</taxon>
        <taxon>Alphaproteobacteria</taxon>
        <taxon>Sphingomonadales</taxon>
        <taxon>Sphingomonadaceae</taxon>
        <taxon>Sphingomonas</taxon>
    </lineage>
</organism>
<evidence type="ECO:0000313" key="8">
    <source>
        <dbReference type="Proteomes" id="UP000502502"/>
    </source>
</evidence>
<dbReference type="SUPFAM" id="SSF51735">
    <property type="entry name" value="NAD(P)-binding Rossmann-fold domains"/>
    <property type="match status" value="1"/>
</dbReference>
<comment type="similarity">
    <text evidence="1 4">Belongs to the pyrroline-5-carboxylate reductase family.</text>
</comment>
<keyword evidence="8" id="KW-1185">Reference proteome</keyword>
<gene>
    <name evidence="4" type="primary">proC</name>
    <name evidence="7" type="ORF">G7078_07370</name>
</gene>
<keyword evidence="4" id="KW-0963">Cytoplasm</keyword>
<dbReference type="AlphaFoldDB" id="A0A6G7ZNW8"/>
<dbReference type="UniPathway" id="UPA00098">
    <property type="reaction ID" value="UER00361"/>
</dbReference>
<evidence type="ECO:0000256" key="2">
    <source>
        <dbReference type="ARBA" id="ARBA00022857"/>
    </source>
</evidence>
<dbReference type="InterPro" id="IPR000304">
    <property type="entry name" value="Pyrroline-COOH_reductase"/>
</dbReference>
<comment type="catalytic activity">
    <reaction evidence="4">
        <text>L-proline + NAD(+) = (S)-1-pyrroline-5-carboxylate + NADH + 2 H(+)</text>
        <dbReference type="Rhea" id="RHEA:14105"/>
        <dbReference type="ChEBI" id="CHEBI:15378"/>
        <dbReference type="ChEBI" id="CHEBI:17388"/>
        <dbReference type="ChEBI" id="CHEBI:57540"/>
        <dbReference type="ChEBI" id="CHEBI:57945"/>
        <dbReference type="ChEBI" id="CHEBI:60039"/>
        <dbReference type="EC" id="1.5.1.2"/>
    </reaction>
</comment>
<accession>A0A6G7ZNW8</accession>
<sequence>MQLPSPTWLVGCGNMAGAMVEGWRIAGIDLSTAIAIRPSGRPVEGVRTVTAIGQAGPSPALVLLGFKPQQLDSVAPELAPHLTERTTVVSILAGVEAASLKQRFPGAKIVRAIPNLPVAIRRGFVGLYSDDIQADSQSALAQLFSALGMALWTDSEKTLGGMGAVGGAGPAYVARFIDAIAKAGVAQGLPEQTAFAIALETVFGTAWLASSTRETMDQLARRVASPKGTTEAGLAVLDGGQALDRLVEETIEAAAARGRSLAQDARLP</sequence>
<dbReference type="HAMAP" id="MF_01925">
    <property type="entry name" value="P5C_reductase"/>
    <property type="match status" value="1"/>
</dbReference>
<dbReference type="Pfam" id="PF14748">
    <property type="entry name" value="P5CR_dimer"/>
    <property type="match status" value="1"/>
</dbReference>
<feature type="domain" description="Pyrroline-5-carboxylate reductase dimerisation" evidence="6">
    <location>
        <begin position="157"/>
        <end position="260"/>
    </location>
</feature>